<evidence type="ECO:0000313" key="5">
    <source>
        <dbReference type="Proteomes" id="UP000636891"/>
    </source>
</evidence>
<feature type="domain" description="Radical SAM core" evidence="3">
    <location>
        <begin position="1"/>
        <end position="231"/>
    </location>
</feature>
<dbReference type="NCBIfam" id="TIGR00539">
    <property type="entry name" value="hemN_rel"/>
    <property type="match status" value="1"/>
</dbReference>
<dbReference type="PROSITE" id="PS51918">
    <property type="entry name" value="RADICAL_SAM"/>
    <property type="match status" value="1"/>
</dbReference>
<keyword evidence="2" id="KW-0963">Cytoplasm</keyword>
<dbReference type="Proteomes" id="UP000636891">
    <property type="component" value="Unassembled WGS sequence"/>
</dbReference>
<dbReference type="PANTHER" id="PTHR13932:SF5">
    <property type="entry name" value="RADICAL S-ADENOSYL METHIONINE DOMAIN-CONTAINING PROTEIN 1, MITOCHONDRIAL"/>
    <property type="match status" value="1"/>
</dbReference>
<dbReference type="Gene3D" id="3.30.750.200">
    <property type="match status" value="1"/>
</dbReference>
<dbReference type="InterPro" id="IPR006638">
    <property type="entry name" value="Elp3/MiaA/NifB-like_rSAM"/>
</dbReference>
<protein>
    <recommendedName>
        <fullName evidence="2">Heme chaperone HemW</fullName>
    </recommendedName>
</protein>
<evidence type="ECO:0000259" key="3">
    <source>
        <dbReference type="PROSITE" id="PS51918"/>
    </source>
</evidence>
<dbReference type="InterPro" id="IPR058240">
    <property type="entry name" value="rSAM_sf"/>
</dbReference>
<dbReference type="SFLD" id="SFLDF00562">
    <property type="entry name" value="HemN-like__clustered_with_heat"/>
    <property type="match status" value="1"/>
</dbReference>
<dbReference type="PANTHER" id="PTHR13932">
    <property type="entry name" value="COPROPORPHYRINIGEN III OXIDASE"/>
    <property type="match status" value="1"/>
</dbReference>
<dbReference type="InterPro" id="IPR010723">
    <property type="entry name" value="HemN_C"/>
</dbReference>
<evidence type="ECO:0000313" key="4">
    <source>
        <dbReference type="EMBL" id="MBC5616427.1"/>
    </source>
</evidence>
<proteinExistence type="inferred from homology"/>
<dbReference type="RefSeq" id="WP_101573677.1">
    <property type="nucleotide sequence ID" value="NZ_JACOOK010000002.1"/>
</dbReference>
<keyword evidence="2" id="KW-0004">4Fe-4S</keyword>
<comment type="similarity">
    <text evidence="1">Belongs to the anaerobic coproporphyrinogen-III oxidase family. HemW subfamily.</text>
</comment>
<comment type="function">
    <text evidence="2">Probably acts as a heme chaperone, transferring heme to an unknown acceptor. Binds one molecule of heme per monomer, possibly covalently. Binds 1 [4Fe-4S] cluster. The cluster is coordinated with 3 cysteines and an exchangeable S-adenosyl-L-methionine.</text>
</comment>
<dbReference type="SUPFAM" id="SSF102114">
    <property type="entry name" value="Radical SAM enzymes"/>
    <property type="match status" value="1"/>
</dbReference>
<comment type="caution">
    <text evidence="4">The sequence shown here is derived from an EMBL/GenBank/DDBJ whole genome shotgun (WGS) entry which is preliminary data.</text>
</comment>
<dbReference type="SFLD" id="SFLDS00029">
    <property type="entry name" value="Radical_SAM"/>
    <property type="match status" value="1"/>
</dbReference>
<dbReference type="InterPro" id="IPR007197">
    <property type="entry name" value="rSAM"/>
</dbReference>
<dbReference type="SFLD" id="SFLDF00288">
    <property type="entry name" value="HemN-like__clustered_with_nucl"/>
    <property type="match status" value="1"/>
</dbReference>
<accession>A0ABR7CLA0</accession>
<keyword evidence="5" id="KW-1185">Reference proteome</keyword>
<sequence length="375" mass="42119">MAGIYIHIPFCKSKCHYCDFYSCTLLAKKEAVLAAVADELACRAGFLQGEPVRTVYVGGGTPSLCTPSELGALIGRIRDVYDVSGLQEVTVEANPDDLTADWLTALRVEGVNRLSIGIQSFIDRDLRWMHRRHDAASAVRAVGEAQRAGFENLTVDLIYGIPQMSLAEWEQNVGQAIRLGVQHISAYHLSVEPGTVFGKRLRRGALREIDPERSVAQYRLLHEMLTGAGFEHYEISNFARTGFRSQHNGNYWNGTRYLGVGPSAHSFDGALRQWNAADVRLYLEREPRQEHFESETLSEHAAYNEFVMTSLRTASGLDADVLERRFGARKLQYFTRLAVKFLAEGTLVRTGSAYRIPFEHYLISDTVISDLFYVE</sequence>
<keyword evidence="2" id="KW-0479">Metal-binding</keyword>
<organism evidence="4 5">
    <name type="scientific">Alistipes hominis</name>
    <dbReference type="NCBI Taxonomy" id="2763015"/>
    <lineage>
        <taxon>Bacteria</taxon>
        <taxon>Pseudomonadati</taxon>
        <taxon>Bacteroidota</taxon>
        <taxon>Bacteroidia</taxon>
        <taxon>Bacteroidales</taxon>
        <taxon>Rikenellaceae</taxon>
        <taxon>Alistipes</taxon>
    </lineage>
</organism>
<reference evidence="4 5" key="1">
    <citation type="submission" date="2020-08" db="EMBL/GenBank/DDBJ databases">
        <title>Genome public.</title>
        <authorList>
            <person name="Liu C."/>
            <person name="Sun Q."/>
        </authorList>
    </citation>
    <scope>NUCLEOTIDE SEQUENCE [LARGE SCALE GENOMIC DNA]</scope>
    <source>
        <strain evidence="4 5">New-7</strain>
    </source>
</reference>
<dbReference type="EMBL" id="JACOOK010000002">
    <property type="protein sequence ID" value="MBC5616427.1"/>
    <property type="molecule type" value="Genomic_DNA"/>
</dbReference>
<dbReference type="Pfam" id="PF06969">
    <property type="entry name" value="HemN_C"/>
    <property type="match status" value="1"/>
</dbReference>
<keyword evidence="2" id="KW-0349">Heme</keyword>
<keyword evidence="2" id="KW-0408">Iron</keyword>
<keyword evidence="2" id="KW-0949">S-adenosyl-L-methionine</keyword>
<gene>
    <name evidence="4" type="primary">hemW</name>
    <name evidence="4" type="ORF">H8S08_05250</name>
</gene>
<keyword evidence="2" id="KW-0411">Iron-sulfur</keyword>
<evidence type="ECO:0000256" key="2">
    <source>
        <dbReference type="RuleBase" id="RU364116"/>
    </source>
</evidence>
<dbReference type="Pfam" id="PF04055">
    <property type="entry name" value="Radical_SAM"/>
    <property type="match status" value="1"/>
</dbReference>
<name>A0ABR7CLA0_9BACT</name>
<dbReference type="CDD" id="cd01335">
    <property type="entry name" value="Radical_SAM"/>
    <property type="match status" value="1"/>
</dbReference>
<comment type="subcellular location">
    <subcellularLocation>
        <location evidence="2">Cytoplasm</location>
    </subcellularLocation>
</comment>
<evidence type="ECO:0000256" key="1">
    <source>
        <dbReference type="ARBA" id="ARBA00006100"/>
    </source>
</evidence>
<dbReference type="SFLD" id="SFLDG01065">
    <property type="entry name" value="anaerobic_coproporphyrinogen-I"/>
    <property type="match status" value="1"/>
</dbReference>
<dbReference type="SMART" id="SM00729">
    <property type="entry name" value="Elp3"/>
    <property type="match status" value="1"/>
</dbReference>
<dbReference type="InterPro" id="IPR004559">
    <property type="entry name" value="HemW-like"/>
</dbReference>
<dbReference type="InterPro" id="IPR034505">
    <property type="entry name" value="Coproporphyrinogen-III_oxidase"/>
</dbReference>
<keyword evidence="2" id="KW-0143">Chaperone</keyword>